<dbReference type="PANTHER" id="PTHR22933:SF42">
    <property type="entry name" value="FI18455P1-RELATED"/>
    <property type="match status" value="1"/>
</dbReference>
<dbReference type="Pfam" id="PF01607">
    <property type="entry name" value="CBM_14"/>
    <property type="match status" value="1"/>
</dbReference>
<name>A0A8J5MVW7_HOMAM</name>
<feature type="compositionally biased region" description="Polar residues" evidence="1">
    <location>
        <begin position="242"/>
        <end position="252"/>
    </location>
</feature>
<sequence>MASVSPKILVVVVALLGGATSAAKLRSNDRFSSFSRNLADSSYTIRGVPGKDYPILASVPFTVFRCKRRVPGYYADTAPVAGCQVFHICQEGGQRDSFLCPNGTIFNQQYFVCDNWDNVDCAKSRRFYSLNEELGKIKLSENNGGSVSSILSGGLGGSANSGGTFGSSSAFSGGPRTRTEENLIRFTLPLASQGTFGTFPNGNNFGSSPVFGGAPGSQAGGDNGFASPSVLQDIILAPGSDVQGSATTSDFSSRGAGGVDGQGAGVKGPGGYNLQPPTQLYHTPAK</sequence>
<dbReference type="GO" id="GO:0008061">
    <property type="term" value="F:chitin binding"/>
    <property type="evidence" value="ECO:0007669"/>
    <property type="project" value="InterPro"/>
</dbReference>
<evidence type="ECO:0000256" key="1">
    <source>
        <dbReference type="SAM" id="MobiDB-lite"/>
    </source>
</evidence>
<accession>A0A8J5MVW7</accession>
<dbReference type="AlphaFoldDB" id="A0A8J5MVW7"/>
<feature type="region of interest" description="Disordered" evidence="1">
    <location>
        <begin position="241"/>
        <end position="286"/>
    </location>
</feature>
<feature type="signal peptide" evidence="2">
    <location>
        <begin position="1"/>
        <end position="22"/>
    </location>
</feature>
<evidence type="ECO:0000256" key="2">
    <source>
        <dbReference type="SAM" id="SignalP"/>
    </source>
</evidence>
<organism evidence="4 5">
    <name type="scientific">Homarus americanus</name>
    <name type="common">American lobster</name>
    <dbReference type="NCBI Taxonomy" id="6706"/>
    <lineage>
        <taxon>Eukaryota</taxon>
        <taxon>Metazoa</taxon>
        <taxon>Ecdysozoa</taxon>
        <taxon>Arthropoda</taxon>
        <taxon>Crustacea</taxon>
        <taxon>Multicrustacea</taxon>
        <taxon>Malacostraca</taxon>
        <taxon>Eumalacostraca</taxon>
        <taxon>Eucarida</taxon>
        <taxon>Decapoda</taxon>
        <taxon>Pleocyemata</taxon>
        <taxon>Astacidea</taxon>
        <taxon>Nephropoidea</taxon>
        <taxon>Nephropidae</taxon>
        <taxon>Homarus</taxon>
    </lineage>
</organism>
<feature type="domain" description="Chitin-binding type-2" evidence="3">
    <location>
        <begin position="63"/>
        <end position="123"/>
    </location>
</feature>
<dbReference type="OrthoDB" id="6364363at2759"/>
<dbReference type="EMBL" id="JAHLQT010024847">
    <property type="protein sequence ID" value="KAG7164989.1"/>
    <property type="molecule type" value="Genomic_DNA"/>
</dbReference>
<dbReference type="PANTHER" id="PTHR22933">
    <property type="entry name" value="FI18007P1-RELATED"/>
    <property type="match status" value="1"/>
</dbReference>
<feature type="chain" id="PRO_5035197745" evidence="2">
    <location>
        <begin position="23"/>
        <end position="286"/>
    </location>
</feature>
<dbReference type="Proteomes" id="UP000747542">
    <property type="component" value="Unassembled WGS sequence"/>
</dbReference>
<dbReference type="PROSITE" id="PS50940">
    <property type="entry name" value="CHIT_BIND_II"/>
    <property type="match status" value="1"/>
</dbReference>
<dbReference type="InterPro" id="IPR052976">
    <property type="entry name" value="Scoloptoxin-like"/>
</dbReference>
<evidence type="ECO:0000313" key="4">
    <source>
        <dbReference type="EMBL" id="KAG7164989.1"/>
    </source>
</evidence>
<keyword evidence="2" id="KW-0732">Signal</keyword>
<evidence type="ECO:0000259" key="3">
    <source>
        <dbReference type="PROSITE" id="PS50940"/>
    </source>
</evidence>
<gene>
    <name evidence="4" type="ORF">Hamer_G004726</name>
</gene>
<dbReference type="GO" id="GO:0005576">
    <property type="term" value="C:extracellular region"/>
    <property type="evidence" value="ECO:0007669"/>
    <property type="project" value="InterPro"/>
</dbReference>
<comment type="caution">
    <text evidence="4">The sequence shown here is derived from an EMBL/GenBank/DDBJ whole genome shotgun (WGS) entry which is preliminary data.</text>
</comment>
<feature type="compositionally biased region" description="Gly residues" evidence="1">
    <location>
        <begin position="255"/>
        <end position="271"/>
    </location>
</feature>
<keyword evidence="5" id="KW-1185">Reference proteome</keyword>
<dbReference type="InterPro" id="IPR002557">
    <property type="entry name" value="Chitin-bd_dom"/>
</dbReference>
<feature type="compositionally biased region" description="Polar residues" evidence="1">
    <location>
        <begin position="275"/>
        <end position="286"/>
    </location>
</feature>
<dbReference type="SMART" id="SM00494">
    <property type="entry name" value="ChtBD2"/>
    <property type="match status" value="1"/>
</dbReference>
<proteinExistence type="predicted"/>
<protein>
    <submittedName>
        <fullName evidence="4">U-scoloptoxin(01)-Er1a-like 4</fullName>
    </submittedName>
</protein>
<evidence type="ECO:0000313" key="5">
    <source>
        <dbReference type="Proteomes" id="UP000747542"/>
    </source>
</evidence>
<reference evidence="4" key="1">
    <citation type="journal article" date="2021" name="Sci. Adv.">
        <title>The American lobster genome reveals insights on longevity, neural, and immune adaptations.</title>
        <authorList>
            <person name="Polinski J.M."/>
            <person name="Zimin A.V."/>
            <person name="Clark K.F."/>
            <person name="Kohn A.B."/>
            <person name="Sadowski N."/>
            <person name="Timp W."/>
            <person name="Ptitsyn A."/>
            <person name="Khanna P."/>
            <person name="Romanova D.Y."/>
            <person name="Williams P."/>
            <person name="Greenwood S.J."/>
            <person name="Moroz L.L."/>
            <person name="Walt D.R."/>
            <person name="Bodnar A.G."/>
        </authorList>
    </citation>
    <scope>NUCLEOTIDE SEQUENCE</scope>
    <source>
        <strain evidence="4">GMGI-L3</strain>
    </source>
</reference>